<gene>
    <name evidence="6" type="ORF">DVH24_038432</name>
</gene>
<evidence type="ECO:0000256" key="2">
    <source>
        <dbReference type="ARBA" id="ARBA00023163"/>
    </source>
</evidence>
<dbReference type="PANTHER" id="PTHR46391:SF21">
    <property type="entry name" value="BZIP DOMAIN-CONTAINING PROTEIN"/>
    <property type="match status" value="1"/>
</dbReference>
<evidence type="ECO:0000313" key="6">
    <source>
        <dbReference type="EMBL" id="RXI04158.1"/>
    </source>
</evidence>
<evidence type="ECO:0000256" key="1">
    <source>
        <dbReference type="ARBA" id="ARBA00023015"/>
    </source>
</evidence>
<dbReference type="AlphaFoldDB" id="A0A498K9N3"/>
<evidence type="ECO:0000313" key="7">
    <source>
        <dbReference type="Proteomes" id="UP000290289"/>
    </source>
</evidence>
<evidence type="ECO:0000256" key="4">
    <source>
        <dbReference type="SAM" id="MobiDB-lite"/>
    </source>
</evidence>
<dbReference type="InterPro" id="IPR052483">
    <property type="entry name" value="bZIP_transcription_regulators"/>
</dbReference>
<dbReference type="InterPro" id="IPR004827">
    <property type="entry name" value="bZIP"/>
</dbReference>
<accession>A0A498K9N3</accession>
<dbReference type="GO" id="GO:0005634">
    <property type="term" value="C:nucleus"/>
    <property type="evidence" value="ECO:0007669"/>
    <property type="project" value="TreeGrafter"/>
</dbReference>
<organism evidence="6 7">
    <name type="scientific">Malus domestica</name>
    <name type="common">Apple</name>
    <name type="synonym">Pyrus malus</name>
    <dbReference type="NCBI Taxonomy" id="3750"/>
    <lineage>
        <taxon>Eukaryota</taxon>
        <taxon>Viridiplantae</taxon>
        <taxon>Streptophyta</taxon>
        <taxon>Embryophyta</taxon>
        <taxon>Tracheophyta</taxon>
        <taxon>Spermatophyta</taxon>
        <taxon>Magnoliopsida</taxon>
        <taxon>eudicotyledons</taxon>
        <taxon>Gunneridae</taxon>
        <taxon>Pentapetalae</taxon>
        <taxon>rosids</taxon>
        <taxon>fabids</taxon>
        <taxon>Rosales</taxon>
        <taxon>Rosaceae</taxon>
        <taxon>Amygdaloideae</taxon>
        <taxon>Maleae</taxon>
        <taxon>Malus</taxon>
    </lineage>
</organism>
<dbReference type="GO" id="GO:0045893">
    <property type="term" value="P:positive regulation of DNA-templated transcription"/>
    <property type="evidence" value="ECO:0007669"/>
    <property type="project" value="TreeGrafter"/>
</dbReference>
<dbReference type="GO" id="GO:0003677">
    <property type="term" value="F:DNA binding"/>
    <property type="evidence" value="ECO:0007669"/>
    <property type="project" value="TreeGrafter"/>
</dbReference>
<name>A0A498K9N3_MALDO</name>
<dbReference type="Proteomes" id="UP000290289">
    <property type="component" value="Chromosome 3"/>
</dbReference>
<sequence>MEGFNEKTNMKMPPLPTLPSSHLGLQISNNDSITIRLAPPSYQINGDVDKAKGVAPPPEESNMDQKKLKRLLASRQYSQRYRQKQASYVEQLENELKALQTEVAIKAPRVKFADQRNMLLRAENNTMRQMVDAKSGEYMYKRAEHDLLKGEKDSLLQLYEATRQQRAAEAFRPPNYHQMTNLSLNQPGLGFGVAYQFNQPASPIDTLVLKQTTDDLNQHAAGQSFVDMMNNADTYNMSMKNNGMNNIIDMNDHMDMNPLEMINNDFDESDQQNPDGSANKFM</sequence>
<keyword evidence="2" id="KW-0804">Transcription</keyword>
<dbReference type="PANTHER" id="PTHR46391">
    <property type="entry name" value="BASIC LEUCINE ZIPPER 34"/>
    <property type="match status" value="1"/>
</dbReference>
<comment type="caution">
    <text evidence="6">The sequence shown here is derived from an EMBL/GenBank/DDBJ whole genome shotgun (WGS) entry which is preliminary data.</text>
</comment>
<dbReference type="EMBL" id="RDQH01000329">
    <property type="protein sequence ID" value="RXI04158.1"/>
    <property type="molecule type" value="Genomic_DNA"/>
</dbReference>
<protein>
    <recommendedName>
        <fullName evidence="5">BZIP domain-containing protein</fullName>
    </recommendedName>
</protein>
<feature type="region of interest" description="Disordered" evidence="4">
    <location>
        <begin position="263"/>
        <end position="282"/>
    </location>
</feature>
<feature type="region of interest" description="Disordered" evidence="4">
    <location>
        <begin position="1"/>
        <end position="20"/>
    </location>
</feature>
<keyword evidence="1" id="KW-0805">Transcription regulation</keyword>
<reference evidence="6 7" key="1">
    <citation type="submission" date="2018-10" db="EMBL/GenBank/DDBJ databases">
        <title>A high-quality apple genome assembly.</title>
        <authorList>
            <person name="Hu J."/>
        </authorList>
    </citation>
    <scope>NUCLEOTIDE SEQUENCE [LARGE SCALE GENOMIC DNA]</scope>
    <source>
        <strain evidence="7">cv. HFTH1</strain>
        <tissue evidence="6">Young leaf</tissue>
    </source>
</reference>
<dbReference type="SMART" id="SM00338">
    <property type="entry name" value="BRLZ"/>
    <property type="match status" value="1"/>
</dbReference>
<evidence type="ECO:0000256" key="3">
    <source>
        <dbReference type="ARBA" id="ARBA00023242"/>
    </source>
</evidence>
<keyword evidence="7" id="KW-1185">Reference proteome</keyword>
<dbReference type="CDD" id="cd14703">
    <property type="entry name" value="bZIP_plant_RF2"/>
    <property type="match status" value="1"/>
</dbReference>
<keyword evidence="3" id="KW-0539">Nucleus</keyword>
<evidence type="ECO:0000259" key="5">
    <source>
        <dbReference type="SMART" id="SM00338"/>
    </source>
</evidence>
<feature type="domain" description="BZIP" evidence="5">
    <location>
        <begin position="62"/>
        <end position="126"/>
    </location>
</feature>
<proteinExistence type="predicted"/>
<dbReference type="GO" id="GO:0003700">
    <property type="term" value="F:DNA-binding transcription factor activity"/>
    <property type="evidence" value="ECO:0007669"/>
    <property type="project" value="InterPro"/>
</dbReference>
<dbReference type="InterPro" id="IPR044759">
    <property type="entry name" value="bZIP_RF2"/>
</dbReference>